<evidence type="ECO:0000313" key="10">
    <source>
        <dbReference type="EMBL" id="GMI47379.1"/>
    </source>
</evidence>
<reference evidence="11" key="1">
    <citation type="journal article" date="2023" name="Commun. Biol.">
        <title>Genome analysis of Parmales, the sister group of diatoms, reveals the evolutionary specialization of diatoms from phago-mixotrophs to photoautotrophs.</title>
        <authorList>
            <person name="Ban H."/>
            <person name="Sato S."/>
            <person name="Yoshikawa S."/>
            <person name="Yamada K."/>
            <person name="Nakamura Y."/>
            <person name="Ichinomiya M."/>
            <person name="Sato N."/>
            <person name="Blanc-Mathieu R."/>
            <person name="Endo H."/>
            <person name="Kuwata A."/>
            <person name="Ogata H."/>
        </authorList>
    </citation>
    <scope>NUCLEOTIDE SEQUENCE [LARGE SCALE GENOMIC DNA]</scope>
</reference>
<keyword evidence="6 9" id="KW-0472">Membrane</keyword>
<evidence type="ECO:0000256" key="2">
    <source>
        <dbReference type="ARBA" id="ARBA00004651"/>
    </source>
</evidence>
<feature type="transmembrane region" description="Helical" evidence="9">
    <location>
        <begin position="56"/>
        <end position="75"/>
    </location>
</feature>
<keyword evidence="4 9" id="KW-0812">Transmembrane</keyword>
<organism evidence="10 11">
    <name type="scientific">Triparma columacea</name>
    <dbReference type="NCBI Taxonomy" id="722753"/>
    <lineage>
        <taxon>Eukaryota</taxon>
        <taxon>Sar</taxon>
        <taxon>Stramenopiles</taxon>
        <taxon>Ochrophyta</taxon>
        <taxon>Bolidophyceae</taxon>
        <taxon>Parmales</taxon>
        <taxon>Triparmaceae</taxon>
        <taxon>Triparma</taxon>
    </lineage>
</organism>
<comment type="similarity">
    <text evidence="7">Belongs to the fluoride channel Fluc/FEX (TC 1.A.43) family.</text>
</comment>
<gene>
    <name evidence="10" type="ORF">TrCOL_g3640</name>
</gene>
<evidence type="ECO:0000256" key="4">
    <source>
        <dbReference type="ARBA" id="ARBA00022692"/>
    </source>
</evidence>
<comment type="caution">
    <text evidence="10">The sequence shown here is derived from an EMBL/GenBank/DDBJ whole genome shotgun (WGS) entry which is preliminary data.</text>
</comment>
<dbReference type="PANTHER" id="PTHR28259">
    <property type="entry name" value="FLUORIDE EXPORT PROTEIN 1-RELATED"/>
    <property type="match status" value="1"/>
</dbReference>
<evidence type="ECO:0000313" key="11">
    <source>
        <dbReference type="Proteomes" id="UP001165065"/>
    </source>
</evidence>
<comment type="function">
    <text evidence="1">Fluoride channel required for the rapid expulsion of cytoplasmic fluoride.</text>
</comment>
<dbReference type="EMBL" id="BRYA01000342">
    <property type="protein sequence ID" value="GMI47379.1"/>
    <property type="molecule type" value="Genomic_DNA"/>
</dbReference>
<keyword evidence="5 9" id="KW-1133">Transmembrane helix</keyword>
<evidence type="ECO:0000256" key="5">
    <source>
        <dbReference type="ARBA" id="ARBA00022989"/>
    </source>
</evidence>
<evidence type="ECO:0000256" key="9">
    <source>
        <dbReference type="SAM" id="Phobius"/>
    </source>
</evidence>
<dbReference type="InterPro" id="IPR003691">
    <property type="entry name" value="FluC"/>
</dbReference>
<proteinExistence type="inferred from homology"/>
<dbReference type="PANTHER" id="PTHR28259:SF1">
    <property type="entry name" value="FLUORIDE EXPORT PROTEIN 1-RELATED"/>
    <property type="match status" value="1"/>
</dbReference>
<protein>
    <recommendedName>
        <fullName evidence="12">Fluoride ion transporter CrcB</fullName>
    </recommendedName>
</protein>
<evidence type="ECO:0000256" key="7">
    <source>
        <dbReference type="ARBA" id="ARBA00035120"/>
    </source>
</evidence>
<keyword evidence="11" id="KW-1185">Reference proteome</keyword>
<dbReference type="Proteomes" id="UP001165065">
    <property type="component" value="Unassembled WGS sequence"/>
</dbReference>
<dbReference type="GO" id="GO:1903425">
    <property type="term" value="F:fluoride transmembrane transporter activity"/>
    <property type="evidence" value="ECO:0007669"/>
    <property type="project" value="TreeGrafter"/>
</dbReference>
<dbReference type="AlphaFoldDB" id="A0A9W7LEB9"/>
<dbReference type="HAMAP" id="MF_00454">
    <property type="entry name" value="FluC"/>
    <property type="match status" value="1"/>
</dbReference>
<evidence type="ECO:0000256" key="3">
    <source>
        <dbReference type="ARBA" id="ARBA00022475"/>
    </source>
</evidence>
<feature type="transmembrane region" description="Helical" evidence="9">
    <location>
        <begin position="108"/>
        <end position="127"/>
    </location>
</feature>
<evidence type="ECO:0000256" key="1">
    <source>
        <dbReference type="ARBA" id="ARBA00002598"/>
    </source>
</evidence>
<dbReference type="GO" id="GO:0005886">
    <property type="term" value="C:plasma membrane"/>
    <property type="evidence" value="ECO:0007669"/>
    <property type="project" value="UniProtKB-SubCell"/>
</dbReference>
<comment type="catalytic activity">
    <reaction evidence="8">
        <text>fluoride(in) = fluoride(out)</text>
        <dbReference type="Rhea" id="RHEA:76159"/>
        <dbReference type="ChEBI" id="CHEBI:17051"/>
    </reaction>
    <physiologicalReaction direction="left-to-right" evidence="8">
        <dbReference type="Rhea" id="RHEA:76160"/>
    </physiologicalReaction>
</comment>
<feature type="transmembrane region" description="Helical" evidence="9">
    <location>
        <begin position="142"/>
        <end position="164"/>
    </location>
</feature>
<dbReference type="OrthoDB" id="45404at2759"/>
<evidence type="ECO:0000256" key="6">
    <source>
        <dbReference type="ARBA" id="ARBA00023136"/>
    </source>
</evidence>
<name>A0A9W7LEB9_9STRA</name>
<sequence>MSPLDFAILGGGASLGAYTRHIITQKAILAPKTLATQNANLVVHNSHLAACLSPPFHIALINIMGSFILGSLYGYKDGIMSLKPPNAALPNSVLKSSPCRLPPLPPRALLFLGVGYCGALTTFSTFSTDTLALIQASNYARAAAYVALNNVGGIGAAGLGFFLFKRAVPVLARI</sequence>
<evidence type="ECO:0000256" key="8">
    <source>
        <dbReference type="ARBA" id="ARBA00035585"/>
    </source>
</evidence>
<keyword evidence="3" id="KW-1003">Cell membrane</keyword>
<dbReference type="Pfam" id="PF02537">
    <property type="entry name" value="CRCB"/>
    <property type="match status" value="1"/>
</dbReference>
<comment type="subcellular location">
    <subcellularLocation>
        <location evidence="2">Cell membrane</location>
        <topology evidence="2">Multi-pass membrane protein</topology>
    </subcellularLocation>
</comment>
<accession>A0A9W7LEB9</accession>
<evidence type="ECO:0008006" key="12">
    <source>
        <dbReference type="Google" id="ProtNLM"/>
    </source>
</evidence>